<organism evidence="3 4">
    <name type="scientific">Legionella antarctica</name>
    <dbReference type="NCBI Taxonomy" id="2708020"/>
    <lineage>
        <taxon>Bacteria</taxon>
        <taxon>Pseudomonadati</taxon>
        <taxon>Pseudomonadota</taxon>
        <taxon>Gammaproteobacteria</taxon>
        <taxon>Legionellales</taxon>
        <taxon>Legionellaceae</taxon>
        <taxon>Legionella</taxon>
    </lineage>
</organism>
<dbReference type="PANTHER" id="PTHR31793">
    <property type="entry name" value="4-HYDROXYBENZOYL-COA THIOESTERASE FAMILY MEMBER"/>
    <property type="match status" value="1"/>
</dbReference>
<evidence type="ECO:0000256" key="2">
    <source>
        <dbReference type="ARBA" id="ARBA00022801"/>
    </source>
</evidence>
<dbReference type="InterPro" id="IPR029069">
    <property type="entry name" value="HotDog_dom_sf"/>
</dbReference>
<dbReference type="CDD" id="cd00586">
    <property type="entry name" value="4HBT"/>
    <property type="match status" value="1"/>
</dbReference>
<dbReference type="GO" id="GO:0047617">
    <property type="term" value="F:fatty acyl-CoA hydrolase activity"/>
    <property type="evidence" value="ECO:0007669"/>
    <property type="project" value="TreeGrafter"/>
</dbReference>
<dbReference type="KEGG" id="lant:TUM19329_18660"/>
<dbReference type="InterPro" id="IPR014166">
    <property type="entry name" value="Tol-Pal_acyl-CoA_thioesterase"/>
</dbReference>
<dbReference type="Proteomes" id="UP000502894">
    <property type="component" value="Chromosome"/>
</dbReference>
<keyword evidence="2" id="KW-0378">Hydrolase</keyword>
<dbReference type="NCBIfam" id="TIGR02799">
    <property type="entry name" value="thio_ybgC"/>
    <property type="match status" value="1"/>
</dbReference>
<dbReference type="InterPro" id="IPR006684">
    <property type="entry name" value="YbgC/YbaW"/>
</dbReference>
<dbReference type="RefSeq" id="WP_173237085.1">
    <property type="nucleotide sequence ID" value="NZ_AP022839.1"/>
</dbReference>
<dbReference type="FunFam" id="3.10.129.10:FF:000004">
    <property type="entry name" value="Tol-pal system-associated acyl-CoA thioesterase"/>
    <property type="match status" value="1"/>
</dbReference>
<accession>A0A6F8T495</accession>
<dbReference type="AlphaFoldDB" id="A0A6F8T495"/>
<comment type="similarity">
    <text evidence="1">Belongs to the 4-hydroxybenzoyl-CoA thioesterase family.</text>
</comment>
<proteinExistence type="inferred from homology"/>
<evidence type="ECO:0000313" key="4">
    <source>
        <dbReference type="Proteomes" id="UP000502894"/>
    </source>
</evidence>
<reference evidence="3" key="1">
    <citation type="journal article" date="2020" name="Microbiol. Resour. Announc.">
        <title>Complete Genome Sequence of Novel Psychrotolerant Legionella Strain TUM19329, Isolated from Antarctic Lake Sediment.</title>
        <authorList>
            <person name="Shimada S."/>
            <person name="Nakai R."/>
            <person name="Aoki K."/>
            <person name="Shimoeda N."/>
            <person name="Ohno G."/>
            <person name="Miyazaki Y."/>
            <person name="Kudoh S."/>
            <person name="Imura S."/>
            <person name="Watanabe K."/>
            <person name="Ishii Y."/>
            <person name="Tateda K."/>
        </authorList>
    </citation>
    <scope>NUCLEOTIDE SEQUENCE [LARGE SCALE GENOMIC DNA]</scope>
    <source>
        <strain evidence="3">TUM19329</strain>
    </source>
</reference>
<dbReference type="Pfam" id="PF13279">
    <property type="entry name" value="4HBT_2"/>
    <property type="match status" value="1"/>
</dbReference>
<dbReference type="PANTHER" id="PTHR31793:SF37">
    <property type="entry name" value="ACYL-COA THIOESTER HYDROLASE YBGC"/>
    <property type="match status" value="1"/>
</dbReference>
<gene>
    <name evidence="3" type="ORF">TUM19329_18660</name>
</gene>
<dbReference type="PIRSF" id="PIRSF003230">
    <property type="entry name" value="YbgC"/>
    <property type="match status" value="1"/>
</dbReference>
<protein>
    <submittedName>
        <fullName evidence="3">Tol-pal system-associated acyl-CoA thioesterase</fullName>
    </submittedName>
</protein>
<dbReference type="InterPro" id="IPR050563">
    <property type="entry name" value="4-hydroxybenzoyl-CoA_TE"/>
</dbReference>
<evidence type="ECO:0000313" key="3">
    <source>
        <dbReference type="EMBL" id="BCA95505.1"/>
    </source>
</evidence>
<dbReference type="Gene3D" id="3.10.129.10">
    <property type="entry name" value="Hotdog Thioesterase"/>
    <property type="match status" value="1"/>
</dbReference>
<dbReference type="EMBL" id="AP022839">
    <property type="protein sequence ID" value="BCA95505.1"/>
    <property type="molecule type" value="Genomic_DNA"/>
</dbReference>
<evidence type="ECO:0000256" key="1">
    <source>
        <dbReference type="ARBA" id="ARBA00005953"/>
    </source>
</evidence>
<dbReference type="SUPFAM" id="SSF54637">
    <property type="entry name" value="Thioesterase/thiol ester dehydrase-isomerase"/>
    <property type="match status" value="1"/>
</dbReference>
<dbReference type="NCBIfam" id="TIGR00051">
    <property type="entry name" value="YbgC/FadM family acyl-CoA thioesterase"/>
    <property type="match status" value="1"/>
</dbReference>
<keyword evidence="4" id="KW-1185">Reference proteome</keyword>
<sequence>MSEATTDQHTVRVYAEDVDFMGIVYHANYLCYFERARTELLRKNNWTLSNLINQNILFAIKELTLKYIHPAKLDDFLTVTTRIKDLRACSFLFDQKMVNQHGILICEAEVKVVCVNSDLKPQRLPNQN</sequence>
<name>A0A6F8T495_9GAMM</name>